<feature type="domain" description="NACHT" evidence="6">
    <location>
        <begin position="190"/>
        <end position="513"/>
    </location>
</feature>
<name>A0A166IED3_NODSP</name>
<feature type="region of interest" description="Disordered" evidence="5">
    <location>
        <begin position="1"/>
        <end position="24"/>
    </location>
</feature>
<dbReference type="PROSITE" id="PS50837">
    <property type="entry name" value="NACHT"/>
    <property type="match status" value="1"/>
</dbReference>
<dbReference type="RefSeq" id="WP_063874077.1">
    <property type="nucleotide sequence ID" value="NZ_CAWMRI010000258.1"/>
</dbReference>
<evidence type="ECO:0000256" key="4">
    <source>
        <dbReference type="ARBA" id="ARBA00023239"/>
    </source>
</evidence>
<comment type="caution">
    <text evidence="7">The sequence shown here is derived from an EMBL/GenBank/DDBJ whole genome shotgun (WGS) entry which is preliminary data.</text>
</comment>
<evidence type="ECO:0000313" key="8">
    <source>
        <dbReference type="Proteomes" id="UP000076555"/>
    </source>
</evidence>
<dbReference type="SMART" id="SM00567">
    <property type="entry name" value="EZ_HEAT"/>
    <property type="match status" value="15"/>
</dbReference>
<dbReference type="PANTHER" id="PTHR12697:SF5">
    <property type="entry name" value="DEOXYHYPUSINE HYDROXYLASE"/>
    <property type="match status" value="1"/>
</dbReference>
<dbReference type="InterPro" id="IPR016024">
    <property type="entry name" value="ARM-type_fold"/>
</dbReference>
<dbReference type="InterPro" id="IPR027417">
    <property type="entry name" value="P-loop_NTPase"/>
</dbReference>
<gene>
    <name evidence="7" type="ORF">A2T98_18760</name>
</gene>
<sequence>MGETRNRNSVRVNEKGKKKLREAQAAKRNYDGKRFTYLHIAENANIGDRTVRRFFGGKEDVDWESASAIAKALDLELTDLIDEIPTTPPPETTETLINWREVCNKMLEPQRRITSNLLMQNESAKKERKQIYVPLALVERKKTEKRNKEHCSPDAGTRLYEPEYETQQRFEHEAFFSQILEQGEGKTKGQQIAVIGEPGAGKTTLLQNIAFWVLEKDLGLPIWISLADLARNGNFTVIQTYIEQSWLQQAIPPTELTQEVRDDLTNQIQQGRVWLLLDGVDEISAGSASQQPLEEISRQLTGWVGRSSRVVLTCRLNVWQADRNALETFETYRLLDFDYPQQVHQFIDNWFVKDIEKGNRLKTQLDSAERVRLRDLVQTPLRLTLVCSIWESQEGNLPQTKAGLYSQCVQQFYTWKQNRFPTRKDEQRKLNQALGNLALRDINEGSSRFRLRESFISQELGYPDDETSLFFKALKLGWLNHVGIAAESPSQEKVYAFYHATFEEYFAALAVDNWHYFLNHVPENPEKGTYRIFEPQWKEVILLWLGREDIAEKQKQEFIQALVEFEDGCNSQSQIADRKGFYEYRAYFLAAAGIAEFKDCSFADAIVQQVVTWVFGGFDIKTQVKENARYILLETDHKKAIAALEELIRDSQSESTRREAAKSLGKIAPNNPTAITALEALIRDSQSESTRWQAAEILVKIAANNPTAITALEELIRDSQSESTRWQAANSLVKIAPNNPTAITALEELIRDSQSESTRWQAALSLVNIAANNPTAITALVELICDSQSESTRWQAAEILVKIAPNNPTAITALEELICDSQSESTRWQAAEILVKIAPNNPTAITALEELIRDSQSESTRWQAAEILGKIAPNNPTAITALVELIRDSQSESTRREAAESLVKIAPNNPTAITALVELIRDSQSESTRWQAVKSLVKIAPNNPTAITALEALIRDSQFENTSWLAASSLGNIAPNNPTAITRLEELIRDSQSEYIRRLAANSLVKLAPNSSITITALEELIRDSQSEETRRQAALSLVKLAPNSSITITALEELIRDSQSEETRREAAEILVNLAPNSSITITALEELIRDSQSEETRRQAALSLVKLAPNSSITITALEELIRVSQDEDTRRQAASILQNLLTESENMAAVVTTLKNHLSKEAYTVIWHCAQTMTYPAFYQAWHR</sequence>
<dbReference type="SUPFAM" id="SSF48371">
    <property type="entry name" value="ARM repeat"/>
    <property type="match status" value="1"/>
</dbReference>
<accession>A0A166IED3</accession>
<protein>
    <recommendedName>
        <fullName evidence="6">NACHT domain-containing protein</fullName>
    </recommendedName>
</protein>
<comment type="similarity">
    <text evidence="1">Belongs to the CpcE/RpcE/PecE family.</text>
</comment>
<evidence type="ECO:0000256" key="2">
    <source>
        <dbReference type="ARBA" id="ARBA00022549"/>
    </source>
</evidence>
<dbReference type="Gene3D" id="3.40.50.300">
    <property type="entry name" value="P-loop containing nucleotide triphosphate hydrolases"/>
    <property type="match status" value="1"/>
</dbReference>
<evidence type="ECO:0000259" key="6">
    <source>
        <dbReference type="PROSITE" id="PS50837"/>
    </source>
</evidence>
<evidence type="ECO:0000313" key="7">
    <source>
        <dbReference type="EMBL" id="KZL48282.1"/>
    </source>
</evidence>
<proteinExistence type="inferred from homology"/>
<dbReference type="InterPro" id="IPR004155">
    <property type="entry name" value="PBS_lyase_HEAT"/>
</dbReference>
<evidence type="ECO:0000256" key="3">
    <source>
        <dbReference type="ARBA" id="ARBA00022738"/>
    </source>
</evidence>
<evidence type="ECO:0000256" key="5">
    <source>
        <dbReference type="SAM" id="MobiDB-lite"/>
    </source>
</evidence>
<dbReference type="SUPFAM" id="SSF52540">
    <property type="entry name" value="P-loop containing nucleoside triphosphate hydrolases"/>
    <property type="match status" value="1"/>
</dbReference>
<dbReference type="GO" id="GO:0030089">
    <property type="term" value="C:phycobilisome"/>
    <property type="evidence" value="ECO:0007669"/>
    <property type="project" value="UniProtKB-KW"/>
</dbReference>
<organism evidence="7 8">
    <name type="scientific">Nodularia spumigena CENA596</name>
    <dbReference type="NCBI Taxonomy" id="1819295"/>
    <lineage>
        <taxon>Bacteria</taxon>
        <taxon>Bacillati</taxon>
        <taxon>Cyanobacteriota</taxon>
        <taxon>Cyanophyceae</taxon>
        <taxon>Nostocales</taxon>
        <taxon>Nodulariaceae</taxon>
        <taxon>Nodularia</taxon>
    </lineage>
</organism>
<dbReference type="Pfam" id="PF05729">
    <property type="entry name" value="NACHT"/>
    <property type="match status" value="1"/>
</dbReference>
<dbReference type="PANTHER" id="PTHR12697">
    <property type="entry name" value="PBS LYASE HEAT-LIKE PROTEIN"/>
    <property type="match status" value="1"/>
</dbReference>
<dbReference type="OrthoDB" id="134770at2"/>
<dbReference type="Gene3D" id="1.25.10.10">
    <property type="entry name" value="Leucine-rich Repeat Variant"/>
    <property type="match status" value="5"/>
</dbReference>
<dbReference type="InterPro" id="IPR054570">
    <property type="entry name" value="NCC-H_dom"/>
</dbReference>
<dbReference type="Pfam" id="PF22730">
    <property type="entry name" value="NCC-H"/>
    <property type="match status" value="1"/>
</dbReference>
<reference evidence="7 8" key="1">
    <citation type="submission" date="2016-04" db="EMBL/GenBank/DDBJ databases">
        <title>Draft Genome Assembly of the Bloom-forming Cyanobacterium Nodularia spumigena Strain CENA596 in Shrimp Production Ponds.</title>
        <authorList>
            <person name="Popin R.V."/>
            <person name="Rigonato J."/>
            <person name="Abreu V.A."/>
            <person name="Andreote A.P."/>
            <person name="Silveira S.B."/>
            <person name="Odebrecht C."/>
            <person name="Fiore M.F."/>
        </authorList>
    </citation>
    <scope>NUCLEOTIDE SEQUENCE [LARGE SCALE GENOMIC DNA]</scope>
    <source>
        <strain evidence="7 8">CENA596</strain>
    </source>
</reference>
<dbReference type="Proteomes" id="UP000076555">
    <property type="component" value="Unassembled WGS sequence"/>
</dbReference>
<dbReference type="GO" id="GO:0016491">
    <property type="term" value="F:oxidoreductase activity"/>
    <property type="evidence" value="ECO:0007669"/>
    <property type="project" value="TreeGrafter"/>
</dbReference>
<dbReference type="InterPro" id="IPR003593">
    <property type="entry name" value="AAA+_ATPase"/>
</dbReference>
<dbReference type="InterPro" id="IPR011989">
    <property type="entry name" value="ARM-like"/>
</dbReference>
<keyword evidence="3" id="KW-0605">Phycobilisome</keyword>
<dbReference type="InterPro" id="IPR007111">
    <property type="entry name" value="NACHT_NTPase"/>
</dbReference>
<keyword evidence="2" id="KW-0042">Antenna complex</keyword>
<dbReference type="EMBL" id="LWAJ01000258">
    <property type="protein sequence ID" value="KZL48282.1"/>
    <property type="molecule type" value="Genomic_DNA"/>
</dbReference>
<evidence type="ECO:0000256" key="1">
    <source>
        <dbReference type="ARBA" id="ARBA00009299"/>
    </source>
</evidence>
<dbReference type="SMART" id="SM00382">
    <property type="entry name" value="AAA"/>
    <property type="match status" value="1"/>
</dbReference>
<dbReference type="Pfam" id="PF13646">
    <property type="entry name" value="HEAT_2"/>
    <property type="match status" value="4"/>
</dbReference>
<dbReference type="AlphaFoldDB" id="A0A166IED3"/>
<keyword evidence="4" id="KW-0456">Lyase</keyword>
<dbReference type="GO" id="GO:0016829">
    <property type="term" value="F:lyase activity"/>
    <property type="evidence" value="ECO:0007669"/>
    <property type="project" value="UniProtKB-KW"/>
</dbReference>